<name>W6ZC90_COCMI</name>
<evidence type="ECO:0000256" key="1">
    <source>
        <dbReference type="SAM" id="MobiDB-lite"/>
    </source>
</evidence>
<evidence type="ECO:0000313" key="2">
    <source>
        <dbReference type="EMBL" id="EUC49417.1"/>
    </source>
</evidence>
<protein>
    <submittedName>
        <fullName evidence="2">Uncharacterized protein</fullName>
    </submittedName>
</protein>
<evidence type="ECO:0000313" key="3">
    <source>
        <dbReference type="Proteomes" id="UP000054032"/>
    </source>
</evidence>
<dbReference type="HOGENOM" id="CLU_1461056_0_0_1"/>
<dbReference type="RefSeq" id="XP_007684067.1">
    <property type="nucleotide sequence ID" value="XM_007685877.1"/>
</dbReference>
<sequence length="185" mass="20318">MAVGCTALWSRHPGPSGVVSSFHMQMQESIQLRLPVRESRGIGYLRGQRRHIAARTPAIGTATSLVQLPSLSLFAGRNVSPCPAKHFVTARWVTLQGPQSALNSLARAPADSDTRPNPSPAKPTLAMATLGTPNHVRFHTTGVTSFAMVVQNNFILQHRPMHMLHFVVFSMTWAASARCRARRCW</sequence>
<dbReference type="Proteomes" id="UP000054032">
    <property type="component" value="Unassembled WGS sequence"/>
</dbReference>
<dbReference type="GeneID" id="19120360"/>
<feature type="region of interest" description="Disordered" evidence="1">
    <location>
        <begin position="105"/>
        <end position="124"/>
    </location>
</feature>
<proteinExistence type="predicted"/>
<dbReference type="EMBL" id="KI963932">
    <property type="protein sequence ID" value="EUC49417.1"/>
    <property type="molecule type" value="Genomic_DNA"/>
</dbReference>
<dbReference type="KEGG" id="bor:COCMIDRAFT_22996"/>
<accession>W6ZC90</accession>
<dbReference type="AlphaFoldDB" id="W6ZC90"/>
<gene>
    <name evidence="2" type="ORF">COCMIDRAFT_22996</name>
</gene>
<organism evidence="2 3">
    <name type="scientific">Bipolaris oryzae ATCC 44560</name>
    <dbReference type="NCBI Taxonomy" id="930090"/>
    <lineage>
        <taxon>Eukaryota</taxon>
        <taxon>Fungi</taxon>
        <taxon>Dikarya</taxon>
        <taxon>Ascomycota</taxon>
        <taxon>Pezizomycotina</taxon>
        <taxon>Dothideomycetes</taxon>
        <taxon>Pleosporomycetidae</taxon>
        <taxon>Pleosporales</taxon>
        <taxon>Pleosporineae</taxon>
        <taxon>Pleosporaceae</taxon>
        <taxon>Bipolaris</taxon>
    </lineage>
</organism>
<keyword evidence="3" id="KW-1185">Reference proteome</keyword>
<reference evidence="2 3" key="1">
    <citation type="journal article" date="2013" name="PLoS Genet.">
        <title>Comparative genome structure, secondary metabolite, and effector coding capacity across Cochliobolus pathogens.</title>
        <authorList>
            <person name="Condon B.J."/>
            <person name="Leng Y."/>
            <person name="Wu D."/>
            <person name="Bushley K.E."/>
            <person name="Ohm R.A."/>
            <person name="Otillar R."/>
            <person name="Martin J."/>
            <person name="Schackwitz W."/>
            <person name="Grimwood J."/>
            <person name="MohdZainudin N."/>
            <person name="Xue C."/>
            <person name="Wang R."/>
            <person name="Manning V.A."/>
            <person name="Dhillon B."/>
            <person name="Tu Z.J."/>
            <person name="Steffenson B.J."/>
            <person name="Salamov A."/>
            <person name="Sun H."/>
            <person name="Lowry S."/>
            <person name="LaButti K."/>
            <person name="Han J."/>
            <person name="Copeland A."/>
            <person name="Lindquist E."/>
            <person name="Barry K."/>
            <person name="Schmutz J."/>
            <person name="Baker S.E."/>
            <person name="Ciuffetti L.M."/>
            <person name="Grigoriev I.V."/>
            <person name="Zhong S."/>
            <person name="Turgeon B.G."/>
        </authorList>
    </citation>
    <scope>NUCLEOTIDE SEQUENCE [LARGE SCALE GENOMIC DNA]</scope>
    <source>
        <strain evidence="2 3">ATCC 44560</strain>
    </source>
</reference>